<comment type="similarity">
    <text evidence="2 6">Belongs to the peroxisomal membrane protein PXMP2/4 family.</text>
</comment>
<proteinExistence type="inferred from homology"/>
<protein>
    <submittedName>
        <fullName evidence="7">Uncharacterized protein</fullName>
    </submittedName>
</protein>
<comment type="caution">
    <text evidence="7">The sequence shown here is derived from an EMBL/GenBank/DDBJ whole genome shotgun (WGS) entry which is preliminary data.</text>
</comment>
<keyword evidence="3" id="KW-0812">Transmembrane</keyword>
<evidence type="ECO:0000256" key="4">
    <source>
        <dbReference type="ARBA" id="ARBA00022989"/>
    </source>
</evidence>
<evidence type="ECO:0000313" key="8">
    <source>
        <dbReference type="Proteomes" id="UP001085076"/>
    </source>
</evidence>
<dbReference type="InterPro" id="IPR007248">
    <property type="entry name" value="Mpv17_PMP22"/>
</dbReference>
<accession>A0A9D5HEY4</accession>
<dbReference type="AlphaFoldDB" id="A0A9D5HEY4"/>
<dbReference type="GO" id="GO:0016020">
    <property type="term" value="C:membrane"/>
    <property type="evidence" value="ECO:0007669"/>
    <property type="project" value="UniProtKB-SubCell"/>
</dbReference>
<evidence type="ECO:0000256" key="2">
    <source>
        <dbReference type="ARBA" id="ARBA00006824"/>
    </source>
</evidence>
<evidence type="ECO:0000256" key="6">
    <source>
        <dbReference type="RuleBase" id="RU363053"/>
    </source>
</evidence>
<keyword evidence="8" id="KW-1185">Reference proteome</keyword>
<keyword evidence="4" id="KW-1133">Transmembrane helix</keyword>
<dbReference type="OrthoDB" id="430207at2759"/>
<dbReference type="PANTHER" id="PTHR11266">
    <property type="entry name" value="PEROXISOMAL MEMBRANE PROTEIN 2, PXMP2 MPV17"/>
    <property type="match status" value="1"/>
</dbReference>
<comment type="subcellular location">
    <subcellularLocation>
        <location evidence="1">Membrane</location>
        <topology evidence="1">Multi-pass membrane protein</topology>
    </subcellularLocation>
</comment>
<reference evidence="7" key="1">
    <citation type="submission" date="2021-03" db="EMBL/GenBank/DDBJ databases">
        <authorList>
            <person name="Li Z."/>
            <person name="Yang C."/>
        </authorList>
    </citation>
    <scope>NUCLEOTIDE SEQUENCE</scope>
    <source>
        <strain evidence="7">Dzin_1.0</strain>
        <tissue evidence="7">Leaf</tissue>
    </source>
</reference>
<gene>
    <name evidence="7" type="ORF">J5N97_015692</name>
</gene>
<reference evidence="7" key="2">
    <citation type="journal article" date="2022" name="Hortic Res">
        <title>The genome of Dioscorea zingiberensis sheds light on the biosynthesis, origin and evolution of the medicinally important diosgenin saponins.</title>
        <authorList>
            <person name="Li Y."/>
            <person name="Tan C."/>
            <person name="Li Z."/>
            <person name="Guo J."/>
            <person name="Li S."/>
            <person name="Chen X."/>
            <person name="Wang C."/>
            <person name="Dai X."/>
            <person name="Yang H."/>
            <person name="Song W."/>
            <person name="Hou L."/>
            <person name="Xu J."/>
            <person name="Tong Z."/>
            <person name="Xu A."/>
            <person name="Yuan X."/>
            <person name="Wang W."/>
            <person name="Yang Q."/>
            <person name="Chen L."/>
            <person name="Sun Z."/>
            <person name="Wang K."/>
            <person name="Pan B."/>
            <person name="Chen J."/>
            <person name="Bao Y."/>
            <person name="Liu F."/>
            <person name="Qi X."/>
            <person name="Gang D.R."/>
            <person name="Wen J."/>
            <person name="Li J."/>
        </authorList>
    </citation>
    <scope>NUCLEOTIDE SEQUENCE</scope>
    <source>
        <strain evidence="7">Dzin_1.0</strain>
    </source>
</reference>
<organism evidence="7 8">
    <name type="scientific">Dioscorea zingiberensis</name>
    <dbReference type="NCBI Taxonomy" id="325984"/>
    <lineage>
        <taxon>Eukaryota</taxon>
        <taxon>Viridiplantae</taxon>
        <taxon>Streptophyta</taxon>
        <taxon>Embryophyta</taxon>
        <taxon>Tracheophyta</taxon>
        <taxon>Spermatophyta</taxon>
        <taxon>Magnoliopsida</taxon>
        <taxon>Liliopsida</taxon>
        <taxon>Dioscoreales</taxon>
        <taxon>Dioscoreaceae</taxon>
        <taxon>Dioscorea</taxon>
    </lineage>
</organism>
<dbReference type="Pfam" id="PF04117">
    <property type="entry name" value="Mpv17_PMP22"/>
    <property type="match status" value="1"/>
</dbReference>
<dbReference type="GO" id="GO:0005737">
    <property type="term" value="C:cytoplasm"/>
    <property type="evidence" value="ECO:0007669"/>
    <property type="project" value="TreeGrafter"/>
</dbReference>
<dbReference type="PANTHER" id="PTHR11266:SF18">
    <property type="entry name" value="OS12G0508100 PROTEIN"/>
    <property type="match status" value="1"/>
</dbReference>
<evidence type="ECO:0000256" key="1">
    <source>
        <dbReference type="ARBA" id="ARBA00004141"/>
    </source>
</evidence>
<name>A0A9D5HEY4_9LILI</name>
<evidence type="ECO:0000313" key="7">
    <source>
        <dbReference type="EMBL" id="KAJ0973727.1"/>
    </source>
</evidence>
<dbReference type="Proteomes" id="UP001085076">
    <property type="component" value="Miscellaneous, Linkage group lg04"/>
</dbReference>
<evidence type="ECO:0000256" key="3">
    <source>
        <dbReference type="ARBA" id="ARBA00022692"/>
    </source>
</evidence>
<dbReference type="EMBL" id="JAGGNH010000004">
    <property type="protein sequence ID" value="KAJ0973727.1"/>
    <property type="molecule type" value="Genomic_DNA"/>
</dbReference>
<evidence type="ECO:0000256" key="5">
    <source>
        <dbReference type="ARBA" id="ARBA00023136"/>
    </source>
</evidence>
<keyword evidence="5" id="KW-0472">Membrane</keyword>
<sequence>MSASLLFRGGAGQGAGAAHRLLLRHLIRPPTREPLLSPFVRSRLLSNGFKESPAASSLSVPSSRATSSTTRNAFVNWYLGMIEARPVITKSLTAGAIFVVADISSQMITLGSSESLDWIRTIRMASYGILVSGPSLHLWFNFVARIIPKRDMINTLKKLFLGQAVYGPIMTSIFFSANAAAQGETSTEIHARLKRDLIPTLKSGLIYWPFCDFITFKFIPVRLQPLLLIDVSKCCSKKAASCYDLMPEKNVHLCSFIMALKNEYNCSHRDGF</sequence>